<proteinExistence type="predicted"/>
<evidence type="ECO:0000313" key="2">
    <source>
        <dbReference type="EMBL" id="XAN08412.1"/>
    </source>
</evidence>
<reference evidence="2 3" key="1">
    <citation type="submission" date="2024-04" db="EMBL/GenBank/DDBJ databases">
        <title>Isolation of an actinomycete strain from pig manure.</title>
        <authorList>
            <person name="Gong T."/>
            <person name="Yu Z."/>
            <person name="An M."/>
            <person name="Wei C."/>
            <person name="Yang W."/>
            <person name="Liu L."/>
        </authorList>
    </citation>
    <scope>NUCLEOTIDE SEQUENCE [LARGE SCALE GENOMIC DNA]</scope>
    <source>
        <strain evidence="2 3">ZF39</strain>
    </source>
</reference>
<evidence type="ECO:0008006" key="4">
    <source>
        <dbReference type="Google" id="ProtNLM"/>
    </source>
</evidence>
<gene>
    <name evidence="2" type="ORF">AADG42_14240</name>
</gene>
<evidence type="ECO:0000313" key="3">
    <source>
        <dbReference type="Proteomes" id="UP001442841"/>
    </source>
</evidence>
<dbReference type="Proteomes" id="UP001442841">
    <property type="component" value="Chromosome"/>
</dbReference>
<protein>
    <recommendedName>
        <fullName evidence="4">Phasin domain-containing protein</fullName>
    </recommendedName>
</protein>
<dbReference type="EMBL" id="CP154795">
    <property type="protein sequence ID" value="XAN08412.1"/>
    <property type="molecule type" value="Genomic_DNA"/>
</dbReference>
<accession>A0ABZ3FSN5</accession>
<evidence type="ECO:0000256" key="1">
    <source>
        <dbReference type="SAM" id="MobiDB-lite"/>
    </source>
</evidence>
<dbReference type="RefSeq" id="WP_425309870.1">
    <property type="nucleotide sequence ID" value="NZ_CP154795.1"/>
</dbReference>
<keyword evidence="3" id="KW-1185">Reference proteome</keyword>
<name>A0ABZ3FSN5_9ACTN</name>
<organism evidence="2 3">
    <name type="scientific">Ammonicoccus fulvus</name>
    <dbReference type="NCBI Taxonomy" id="3138240"/>
    <lineage>
        <taxon>Bacteria</taxon>
        <taxon>Bacillati</taxon>
        <taxon>Actinomycetota</taxon>
        <taxon>Actinomycetes</taxon>
        <taxon>Propionibacteriales</taxon>
        <taxon>Propionibacteriaceae</taxon>
        <taxon>Ammonicoccus</taxon>
    </lineage>
</organism>
<feature type="region of interest" description="Disordered" evidence="1">
    <location>
        <begin position="1"/>
        <end position="25"/>
    </location>
</feature>
<sequence length="106" mass="11958">MSQDSSHAFSDVAEQGQHAAEEVVAQMDHTIERIRNYNEQIIESASASSHKVLDTYEQTLRTVLEFQLSMAEASQIEWVNAMARAQAQFMLEISSFYTKAARDMLG</sequence>